<feature type="transmembrane region" description="Helical" evidence="1">
    <location>
        <begin position="12"/>
        <end position="29"/>
    </location>
</feature>
<dbReference type="PANTHER" id="PTHR28008:SF1">
    <property type="entry name" value="DOMAIN PROTEIN, PUTATIVE (AFU_ORTHOLOGUE AFUA_3G10980)-RELATED"/>
    <property type="match status" value="1"/>
</dbReference>
<feature type="transmembrane region" description="Helical" evidence="1">
    <location>
        <begin position="102"/>
        <end position="123"/>
    </location>
</feature>
<name>A0A1T5KUU3_9GAMM</name>
<evidence type="ECO:0008006" key="4">
    <source>
        <dbReference type="Google" id="ProtNLM"/>
    </source>
</evidence>
<dbReference type="AlphaFoldDB" id="A0A1T5KUU3"/>
<accession>A0A1T5KUU3</accession>
<dbReference type="RefSeq" id="WP_079724304.1">
    <property type="nucleotide sequence ID" value="NZ_BMCL01000002.1"/>
</dbReference>
<sequence>MLAGLKPFRRPALWLGLWLLSIAIVVILSLTPPPPFPDLPSGTDKLEHALSYGLLACGAVQLFLRRSSQWLAGLGLVAMGVGLEFAQGAFTTDRMQDPADAIANSVGVLLGLATGFTPMRDWLLRAEAKR</sequence>
<dbReference type="STRING" id="428993.SAMN06296058_2075"/>
<gene>
    <name evidence="2" type="ORF">SAMN06296058_2075</name>
</gene>
<dbReference type="OrthoDB" id="3790495at2"/>
<proteinExistence type="predicted"/>
<evidence type="ECO:0000313" key="3">
    <source>
        <dbReference type="Proteomes" id="UP000190341"/>
    </source>
</evidence>
<dbReference type="EMBL" id="FUZV01000001">
    <property type="protein sequence ID" value="SKC67574.1"/>
    <property type="molecule type" value="Genomic_DNA"/>
</dbReference>
<feature type="transmembrane region" description="Helical" evidence="1">
    <location>
        <begin position="71"/>
        <end position="90"/>
    </location>
</feature>
<dbReference type="PANTHER" id="PTHR28008">
    <property type="entry name" value="DOMAIN PROTEIN, PUTATIVE (AFU_ORTHOLOGUE AFUA_3G10980)-RELATED"/>
    <property type="match status" value="1"/>
</dbReference>
<organism evidence="2 3">
    <name type="scientific">Pseudoxanthomonas indica</name>
    <dbReference type="NCBI Taxonomy" id="428993"/>
    <lineage>
        <taxon>Bacteria</taxon>
        <taxon>Pseudomonadati</taxon>
        <taxon>Pseudomonadota</taxon>
        <taxon>Gammaproteobacteria</taxon>
        <taxon>Lysobacterales</taxon>
        <taxon>Lysobacteraceae</taxon>
        <taxon>Pseudoxanthomonas</taxon>
    </lineage>
</organism>
<keyword evidence="1" id="KW-1133">Transmembrane helix</keyword>
<keyword evidence="1" id="KW-0812">Transmembrane</keyword>
<protein>
    <recommendedName>
        <fullName evidence="4">VanZ like family protein</fullName>
    </recommendedName>
</protein>
<reference evidence="2 3" key="1">
    <citation type="submission" date="2017-02" db="EMBL/GenBank/DDBJ databases">
        <authorList>
            <person name="Peterson S.W."/>
        </authorList>
    </citation>
    <scope>NUCLEOTIDE SEQUENCE [LARGE SCALE GENOMIC DNA]</scope>
    <source>
        <strain evidence="2 3">P15</strain>
    </source>
</reference>
<dbReference type="Proteomes" id="UP000190341">
    <property type="component" value="Unassembled WGS sequence"/>
</dbReference>
<evidence type="ECO:0000256" key="1">
    <source>
        <dbReference type="SAM" id="Phobius"/>
    </source>
</evidence>
<evidence type="ECO:0000313" key="2">
    <source>
        <dbReference type="EMBL" id="SKC67574.1"/>
    </source>
</evidence>
<keyword evidence="1" id="KW-0472">Membrane</keyword>
<keyword evidence="3" id="KW-1185">Reference proteome</keyword>
<feature type="transmembrane region" description="Helical" evidence="1">
    <location>
        <begin position="49"/>
        <end position="64"/>
    </location>
</feature>